<gene>
    <name evidence="8" type="ORF">J2X19_004548</name>
</gene>
<evidence type="ECO:0000313" key="9">
    <source>
        <dbReference type="Proteomes" id="UP001180487"/>
    </source>
</evidence>
<name>A0ABU2CET8_9BURK</name>
<feature type="transmembrane region" description="Helical" evidence="6">
    <location>
        <begin position="131"/>
        <end position="149"/>
    </location>
</feature>
<feature type="transmembrane region" description="Helical" evidence="6">
    <location>
        <begin position="80"/>
        <end position="101"/>
    </location>
</feature>
<comment type="similarity">
    <text evidence="2">Belongs to the EamA transporter family.</text>
</comment>
<evidence type="ECO:0000313" key="8">
    <source>
        <dbReference type="EMBL" id="MDR7379852.1"/>
    </source>
</evidence>
<comment type="caution">
    <text evidence="8">The sequence shown here is derived from an EMBL/GenBank/DDBJ whole genome shotgun (WGS) entry which is preliminary data.</text>
</comment>
<reference evidence="8 9" key="1">
    <citation type="submission" date="2023-07" db="EMBL/GenBank/DDBJ databases">
        <title>Sorghum-associated microbial communities from plants grown in Nebraska, USA.</title>
        <authorList>
            <person name="Schachtman D."/>
        </authorList>
    </citation>
    <scope>NUCLEOTIDE SEQUENCE [LARGE SCALE GENOMIC DNA]</scope>
    <source>
        <strain evidence="8 9">BE313</strain>
    </source>
</reference>
<dbReference type="InterPro" id="IPR000620">
    <property type="entry name" value="EamA_dom"/>
</dbReference>
<keyword evidence="3 6" id="KW-0812">Transmembrane</keyword>
<sequence>MPTTRKSHLDPFAIALLLACCMFWGFQQVLVKATMAEVPPVFQACLRFAVSSLAVAAWCRWRGVRLGLGSEPAGAWRFGLLAGALFAAEFACIHAGLQYTLASRLTVFLYSAPFWVALLLPRFVPGERLRGWQWLGLACAFAGMALALGEGLFRHPAGSAYPLGWFGDALGLLAGLLWGLTTVVIRTTSFARVAPEKQLLYQVGVSAALLPLVSIALGEAWALDFSAFAAGSLLLQALVGGFASYLAWMWMLAHYPATRMSVFVFLTPVFALLFGAWWLGEPLSAGLLAAMALVGTGIVLVNRQPAVQTQQKPA</sequence>
<protein>
    <submittedName>
        <fullName evidence="8">Drug/metabolite transporter (DMT)-like permease</fullName>
    </submittedName>
</protein>
<dbReference type="Proteomes" id="UP001180487">
    <property type="component" value="Unassembled WGS sequence"/>
</dbReference>
<feature type="transmembrane region" description="Helical" evidence="6">
    <location>
        <begin position="41"/>
        <end position="59"/>
    </location>
</feature>
<evidence type="ECO:0000259" key="7">
    <source>
        <dbReference type="Pfam" id="PF00892"/>
    </source>
</evidence>
<evidence type="ECO:0000256" key="3">
    <source>
        <dbReference type="ARBA" id="ARBA00022692"/>
    </source>
</evidence>
<proteinExistence type="inferred from homology"/>
<feature type="transmembrane region" description="Helical" evidence="6">
    <location>
        <begin position="227"/>
        <end position="248"/>
    </location>
</feature>
<keyword evidence="9" id="KW-1185">Reference proteome</keyword>
<feature type="domain" description="EamA" evidence="7">
    <location>
        <begin position="12"/>
        <end position="147"/>
    </location>
</feature>
<feature type="transmembrane region" description="Helical" evidence="6">
    <location>
        <begin position="285"/>
        <end position="302"/>
    </location>
</feature>
<evidence type="ECO:0000256" key="4">
    <source>
        <dbReference type="ARBA" id="ARBA00022989"/>
    </source>
</evidence>
<feature type="transmembrane region" description="Helical" evidence="6">
    <location>
        <begin position="107"/>
        <end position="124"/>
    </location>
</feature>
<evidence type="ECO:0000256" key="2">
    <source>
        <dbReference type="ARBA" id="ARBA00007362"/>
    </source>
</evidence>
<feature type="transmembrane region" description="Helical" evidence="6">
    <location>
        <begin position="12"/>
        <end position="29"/>
    </location>
</feature>
<dbReference type="SUPFAM" id="SSF103481">
    <property type="entry name" value="Multidrug resistance efflux transporter EmrE"/>
    <property type="match status" value="2"/>
</dbReference>
<feature type="transmembrane region" description="Helical" evidence="6">
    <location>
        <begin position="199"/>
        <end position="221"/>
    </location>
</feature>
<evidence type="ECO:0000256" key="5">
    <source>
        <dbReference type="ARBA" id="ARBA00023136"/>
    </source>
</evidence>
<feature type="transmembrane region" description="Helical" evidence="6">
    <location>
        <begin position="169"/>
        <end position="187"/>
    </location>
</feature>
<dbReference type="InterPro" id="IPR050638">
    <property type="entry name" value="AA-Vitamin_Transporters"/>
</dbReference>
<keyword evidence="4 6" id="KW-1133">Transmembrane helix</keyword>
<comment type="subcellular location">
    <subcellularLocation>
        <location evidence="1">Membrane</location>
        <topology evidence="1">Multi-pass membrane protein</topology>
    </subcellularLocation>
</comment>
<accession>A0ABU2CET8</accession>
<dbReference type="PANTHER" id="PTHR32322">
    <property type="entry name" value="INNER MEMBRANE TRANSPORTER"/>
    <property type="match status" value="1"/>
</dbReference>
<dbReference type="RefSeq" id="WP_310376711.1">
    <property type="nucleotide sequence ID" value="NZ_JAVDXT010000005.1"/>
</dbReference>
<feature type="transmembrane region" description="Helical" evidence="6">
    <location>
        <begin position="260"/>
        <end position="279"/>
    </location>
</feature>
<organism evidence="8 9">
    <name type="scientific">Rhodoferax ferrireducens</name>
    <dbReference type="NCBI Taxonomy" id="192843"/>
    <lineage>
        <taxon>Bacteria</taxon>
        <taxon>Pseudomonadati</taxon>
        <taxon>Pseudomonadota</taxon>
        <taxon>Betaproteobacteria</taxon>
        <taxon>Burkholderiales</taxon>
        <taxon>Comamonadaceae</taxon>
        <taxon>Rhodoferax</taxon>
    </lineage>
</organism>
<evidence type="ECO:0000256" key="6">
    <source>
        <dbReference type="SAM" id="Phobius"/>
    </source>
</evidence>
<keyword evidence="5 6" id="KW-0472">Membrane</keyword>
<dbReference type="InterPro" id="IPR037185">
    <property type="entry name" value="EmrE-like"/>
</dbReference>
<dbReference type="Gene3D" id="1.10.3730.20">
    <property type="match status" value="1"/>
</dbReference>
<dbReference type="PANTHER" id="PTHR32322:SF2">
    <property type="entry name" value="EAMA DOMAIN-CONTAINING PROTEIN"/>
    <property type="match status" value="1"/>
</dbReference>
<feature type="domain" description="EamA" evidence="7">
    <location>
        <begin position="166"/>
        <end position="302"/>
    </location>
</feature>
<dbReference type="EMBL" id="JAVDXT010000005">
    <property type="protein sequence ID" value="MDR7379852.1"/>
    <property type="molecule type" value="Genomic_DNA"/>
</dbReference>
<dbReference type="Pfam" id="PF00892">
    <property type="entry name" value="EamA"/>
    <property type="match status" value="2"/>
</dbReference>
<evidence type="ECO:0000256" key="1">
    <source>
        <dbReference type="ARBA" id="ARBA00004141"/>
    </source>
</evidence>